<dbReference type="RefSeq" id="WP_121199035.1">
    <property type="nucleotide sequence ID" value="NZ_RBKU01000001.1"/>
</dbReference>
<protein>
    <submittedName>
        <fullName evidence="3">SusE-like outer membrane protein</fullName>
    </submittedName>
</protein>
<gene>
    <name evidence="3" type="ORF">BDD43_3765</name>
</gene>
<evidence type="ECO:0000259" key="2">
    <source>
        <dbReference type="Pfam" id="PF14292"/>
    </source>
</evidence>
<feature type="chain" id="PRO_5019796343" evidence="1">
    <location>
        <begin position="26"/>
        <end position="374"/>
    </location>
</feature>
<dbReference type="OrthoDB" id="975117at2"/>
<dbReference type="Proteomes" id="UP000268007">
    <property type="component" value="Unassembled WGS sequence"/>
</dbReference>
<dbReference type="EMBL" id="RBKU01000001">
    <property type="protein sequence ID" value="RKR83555.1"/>
    <property type="molecule type" value="Genomic_DNA"/>
</dbReference>
<dbReference type="PROSITE" id="PS51257">
    <property type="entry name" value="PROKAR_LIPOPROTEIN"/>
    <property type="match status" value="1"/>
</dbReference>
<name>A0A495J3J3_9SPHI</name>
<feature type="signal peptide" evidence="1">
    <location>
        <begin position="1"/>
        <end position="25"/>
    </location>
</feature>
<sequence>MKSFLNKLLAVSSLTLLVLSSSCKKDGTIVTATNGTGGTLTSSTNTLVLNSAKLTDVSTIITFNFTQASYGYQSAITNTLQIDAASDNWANPYTVALGTNVFTQAYNTPDFNAIMLKIGLKGGVAGQVNVRVKSAIGTNTFVYTNIAALTITPFNLKSWLYTVGAFQGWNINGTDSLYSATSNNIYIGIANFTAGNNQFLVVPKKGSYDNKYATNDAINVTSSNVAQGGGNNFSAPTVAGQYLVTLNLNTNKITFALVDYYTIIGDAAQGWGTDVAMKYVNDGNSNWAVTLPLLSSGSFKIREDVDWTYSWGIPKANTDGYGIANTLNRTSNDNITITSSGSYAVTFNAPITLYTTTPPPAPASTTATYSVVKQ</sequence>
<evidence type="ECO:0000313" key="3">
    <source>
        <dbReference type="EMBL" id="RKR83555.1"/>
    </source>
</evidence>
<organism evidence="3 4">
    <name type="scientific">Mucilaginibacter gracilis</name>
    <dbReference type="NCBI Taxonomy" id="423350"/>
    <lineage>
        <taxon>Bacteria</taxon>
        <taxon>Pseudomonadati</taxon>
        <taxon>Bacteroidota</taxon>
        <taxon>Sphingobacteriia</taxon>
        <taxon>Sphingobacteriales</taxon>
        <taxon>Sphingobacteriaceae</taxon>
        <taxon>Mucilaginibacter</taxon>
    </lineage>
</organism>
<evidence type="ECO:0000313" key="4">
    <source>
        <dbReference type="Proteomes" id="UP000268007"/>
    </source>
</evidence>
<comment type="caution">
    <text evidence="3">The sequence shown here is derived from an EMBL/GenBank/DDBJ whole genome shotgun (WGS) entry which is preliminary data.</text>
</comment>
<dbReference type="Pfam" id="PF14292">
    <property type="entry name" value="SusE"/>
    <property type="match status" value="1"/>
</dbReference>
<proteinExistence type="predicted"/>
<dbReference type="AlphaFoldDB" id="A0A495J3J3"/>
<reference evidence="3 4" key="1">
    <citation type="submission" date="2018-10" db="EMBL/GenBank/DDBJ databases">
        <title>Genomic Encyclopedia of Archaeal and Bacterial Type Strains, Phase II (KMG-II): from individual species to whole genera.</title>
        <authorList>
            <person name="Goeker M."/>
        </authorList>
    </citation>
    <scope>NUCLEOTIDE SEQUENCE [LARGE SCALE GENOMIC DNA]</scope>
    <source>
        <strain evidence="3 4">DSM 18602</strain>
    </source>
</reference>
<keyword evidence="1" id="KW-0732">Signal</keyword>
<dbReference type="InterPro" id="IPR025970">
    <property type="entry name" value="SusE"/>
</dbReference>
<evidence type="ECO:0000256" key="1">
    <source>
        <dbReference type="SAM" id="SignalP"/>
    </source>
</evidence>
<keyword evidence="4" id="KW-1185">Reference proteome</keyword>
<accession>A0A495J3J3</accession>
<dbReference type="Gene3D" id="2.60.40.3620">
    <property type="match status" value="2"/>
</dbReference>
<feature type="domain" description="SusE outer membrane protein" evidence="2">
    <location>
        <begin position="27"/>
        <end position="133"/>
    </location>
</feature>